<evidence type="ECO:0000313" key="2">
    <source>
        <dbReference type="EMBL" id="SFB87039.1"/>
    </source>
</evidence>
<dbReference type="STRING" id="1122252.SAMN05660443_0638"/>
<evidence type="ECO:0000313" key="3">
    <source>
        <dbReference type="Proteomes" id="UP000199058"/>
    </source>
</evidence>
<sequence>MLSSSLFETGYVPQLSGHETFPMRYGWLKKAYDAVQETRDLDENHSIFNDVSAIARFGVGKNMVASIRHWATQCDVIQSGRKGAAAEPGFVGDKIFAEGGMDPFMENPSTLWLLHWKLASNPHLTTWFWVFNHFSGDHFERDTLVSALVKLGQERNWSRVTPSTIKRDVDCFVRTYVAKPATNKQTHEDTMESPLTELSLIKPIGKKDGFRIIRGPKVTLGDGIFTFALIDFWAKSTSANTLSFEAIAHKPGSPGKVFQLSEDDLVDRLSRIDAFTHGGIRWSETAGLKQLVRSKPPSDIDISFYLAEDYSTEHQGARGQ</sequence>
<dbReference type="OrthoDB" id="747541at2"/>
<gene>
    <name evidence="2" type="ORF">SAMN05660443_0638</name>
</gene>
<protein>
    <recommendedName>
        <fullName evidence="1">DUF4007 domain-containing protein</fullName>
    </recommendedName>
</protein>
<name>A0A1I1EIR8_9GAMM</name>
<proteinExistence type="predicted"/>
<dbReference type="InterPro" id="IPR025248">
    <property type="entry name" value="DUF4007"/>
</dbReference>
<organism evidence="2 3">
    <name type="scientific">Marinospirillum celere</name>
    <dbReference type="NCBI Taxonomy" id="1122252"/>
    <lineage>
        <taxon>Bacteria</taxon>
        <taxon>Pseudomonadati</taxon>
        <taxon>Pseudomonadota</taxon>
        <taxon>Gammaproteobacteria</taxon>
        <taxon>Oceanospirillales</taxon>
        <taxon>Oceanospirillaceae</taxon>
        <taxon>Marinospirillum</taxon>
    </lineage>
</organism>
<evidence type="ECO:0000259" key="1">
    <source>
        <dbReference type="Pfam" id="PF13182"/>
    </source>
</evidence>
<feature type="domain" description="DUF4007" evidence="1">
    <location>
        <begin position="16"/>
        <end position="299"/>
    </location>
</feature>
<dbReference type="AlphaFoldDB" id="A0A1I1EIR8"/>
<dbReference type="EMBL" id="FOLH01000001">
    <property type="protein sequence ID" value="SFB87039.1"/>
    <property type="molecule type" value="Genomic_DNA"/>
</dbReference>
<accession>A0A1I1EIR8</accession>
<keyword evidence="3" id="KW-1185">Reference proteome</keyword>
<reference evidence="2 3" key="1">
    <citation type="submission" date="2016-10" db="EMBL/GenBank/DDBJ databases">
        <authorList>
            <person name="de Groot N.N."/>
        </authorList>
    </citation>
    <scope>NUCLEOTIDE SEQUENCE [LARGE SCALE GENOMIC DNA]</scope>
    <source>
        <strain evidence="2 3">DSM 18438</strain>
    </source>
</reference>
<dbReference type="Proteomes" id="UP000199058">
    <property type="component" value="Unassembled WGS sequence"/>
</dbReference>
<dbReference type="Pfam" id="PF13182">
    <property type="entry name" value="DUF4007"/>
    <property type="match status" value="1"/>
</dbReference>